<reference evidence="2 3" key="1">
    <citation type="submission" date="2020-07" db="EMBL/GenBank/DDBJ databases">
        <title>Comparative genomics of pyrophilous fungi reveals a link between fire events and developmental genes.</title>
        <authorList>
            <consortium name="DOE Joint Genome Institute"/>
            <person name="Steindorff A.S."/>
            <person name="Carver A."/>
            <person name="Calhoun S."/>
            <person name="Stillman K."/>
            <person name="Liu H."/>
            <person name="Lipzen A."/>
            <person name="Pangilinan J."/>
            <person name="Labutti K."/>
            <person name="Bruns T.D."/>
            <person name="Grigoriev I.V."/>
        </authorList>
    </citation>
    <scope>NUCLEOTIDE SEQUENCE [LARGE SCALE GENOMIC DNA]</scope>
    <source>
        <strain evidence="2 3">CBS 144469</strain>
    </source>
</reference>
<evidence type="ECO:0000256" key="1">
    <source>
        <dbReference type="SAM" id="MobiDB-lite"/>
    </source>
</evidence>
<evidence type="ECO:0000313" key="2">
    <source>
        <dbReference type="EMBL" id="KAF6753717.1"/>
    </source>
</evidence>
<dbReference type="Proteomes" id="UP000521943">
    <property type="component" value="Unassembled WGS sequence"/>
</dbReference>
<organism evidence="2 3">
    <name type="scientific">Ephemerocybe angulata</name>
    <dbReference type="NCBI Taxonomy" id="980116"/>
    <lineage>
        <taxon>Eukaryota</taxon>
        <taxon>Fungi</taxon>
        <taxon>Dikarya</taxon>
        <taxon>Basidiomycota</taxon>
        <taxon>Agaricomycotina</taxon>
        <taxon>Agaricomycetes</taxon>
        <taxon>Agaricomycetidae</taxon>
        <taxon>Agaricales</taxon>
        <taxon>Agaricineae</taxon>
        <taxon>Psathyrellaceae</taxon>
        <taxon>Ephemerocybe</taxon>
    </lineage>
</organism>
<gene>
    <name evidence="2" type="ORF">DFP72DRAFT_1046495</name>
</gene>
<feature type="region of interest" description="Disordered" evidence="1">
    <location>
        <begin position="50"/>
        <end position="69"/>
    </location>
</feature>
<keyword evidence="3" id="KW-1185">Reference proteome</keyword>
<dbReference type="AlphaFoldDB" id="A0A8H6HWR5"/>
<feature type="region of interest" description="Disordered" evidence="1">
    <location>
        <begin position="466"/>
        <end position="500"/>
    </location>
</feature>
<comment type="caution">
    <text evidence="2">The sequence shown here is derived from an EMBL/GenBank/DDBJ whole genome shotgun (WGS) entry which is preliminary data.</text>
</comment>
<name>A0A8H6HWR5_9AGAR</name>
<accession>A0A8H6HWR5</accession>
<sequence>MSFPNNNYPSELIRFAFHAPRFFRAKPYSAVPFHFRIDYAQRVTVRRNLESDSPLDSPIPTPNNPKSTCVNGFATTRRPRIESSSLFSLLTNMRARVLTCIRPQRFPELCSSPLHMVFGVSRRRKDARTVRHTIPLAGIRSIATSPKSLSCMKGRARRLGFQADALSLARSLAVIRSITGIPPPSSLEPTLHSHQHLVSLIRRNLHTPRGKNFCCVFVILGAALTWARLHLGFWCVTTNNTEPFAGANSIAPSSIRVLTHPKLLASGNEQTLAQIHHVGAGRQLSRPTCGKGVIAPGRRGAQTSAEDWASGRFAPMIVELCRAWAGLIVDGDVVVCSVQLPYASRINKELECTLTPEARNVNGTSDRDNAMTLQTVWARDLTRSGKLDFAMIMTHASTSRHTSIPIPTVPRCLYVRAYKLTPSSSELGDLDTMQNRLNGACTKSASALSQHFYEYERSAHKLCRNISPSDAGTRDPVRERLQGSAASSADRMSKDSGRTQAIQRADTATSIHTCLELRTAWVPNSWAWRGVAGARLSSYVALRVAYRRTPAACFGLLSYRTPICGIPMLPKPPVA</sequence>
<evidence type="ECO:0000313" key="3">
    <source>
        <dbReference type="Proteomes" id="UP000521943"/>
    </source>
</evidence>
<feature type="compositionally biased region" description="Basic and acidic residues" evidence="1">
    <location>
        <begin position="472"/>
        <end position="481"/>
    </location>
</feature>
<protein>
    <submittedName>
        <fullName evidence="2">Uncharacterized protein</fullName>
    </submittedName>
</protein>
<dbReference type="EMBL" id="JACGCI010000038">
    <property type="protein sequence ID" value="KAF6753717.1"/>
    <property type="molecule type" value="Genomic_DNA"/>
</dbReference>
<proteinExistence type="predicted"/>